<proteinExistence type="predicted"/>
<keyword evidence="2" id="KW-1185">Reference proteome</keyword>
<gene>
    <name evidence="1" type="ORF">BDN70DRAFT_871670</name>
</gene>
<dbReference type="EMBL" id="MU155137">
    <property type="protein sequence ID" value="KAF9485258.1"/>
    <property type="molecule type" value="Genomic_DNA"/>
</dbReference>
<dbReference type="AlphaFoldDB" id="A0A9P6D720"/>
<sequence>MSTLLIIWTTAFSAEFFYRPLGRSSVAVQASRPSGPPFLHSPTHRLTAFCSSTFTCPASSSPPCTSVLANGAAHVHANLSRLASVVRLSHSRGLGIACSVSALRIP</sequence>
<protein>
    <submittedName>
        <fullName evidence="1">Uncharacterized protein</fullName>
    </submittedName>
</protein>
<dbReference type="Proteomes" id="UP000807469">
    <property type="component" value="Unassembled WGS sequence"/>
</dbReference>
<evidence type="ECO:0000313" key="1">
    <source>
        <dbReference type="EMBL" id="KAF9485258.1"/>
    </source>
</evidence>
<feature type="non-terminal residue" evidence="1">
    <location>
        <position position="106"/>
    </location>
</feature>
<organism evidence="1 2">
    <name type="scientific">Pholiota conissans</name>
    <dbReference type="NCBI Taxonomy" id="109636"/>
    <lineage>
        <taxon>Eukaryota</taxon>
        <taxon>Fungi</taxon>
        <taxon>Dikarya</taxon>
        <taxon>Basidiomycota</taxon>
        <taxon>Agaricomycotina</taxon>
        <taxon>Agaricomycetes</taxon>
        <taxon>Agaricomycetidae</taxon>
        <taxon>Agaricales</taxon>
        <taxon>Agaricineae</taxon>
        <taxon>Strophariaceae</taxon>
        <taxon>Pholiota</taxon>
    </lineage>
</organism>
<evidence type="ECO:0000313" key="2">
    <source>
        <dbReference type="Proteomes" id="UP000807469"/>
    </source>
</evidence>
<accession>A0A9P6D720</accession>
<comment type="caution">
    <text evidence="1">The sequence shown here is derived from an EMBL/GenBank/DDBJ whole genome shotgun (WGS) entry which is preliminary data.</text>
</comment>
<name>A0A9P6D720_9AGAR</name>
<reference evidence="1" key="1">
    <citation type="submission" date="2020-11" db="EMBL/GenBank/DDBJ databases">
        <authorList>
            <consortium name="DOE Joint Genome Institute"/>
            <person name="Ahrendt S."/>
            <person name="Riley R."/>
            <person name="Andreopoulos W."/>
            <person name="Labutti K."/>
            <person name="Pangilinan J."/>
            <person name="Ruiz-Duenas F.J."/>
            <person name="Barrasa J.M."/>
            <person name="Sanchez-Garcia M."/>
            <person name="Camarero S."/>
            <person name="Miyauchi S."/>
            <person name="Serrano A."/>
            <person name="Linde D."/>
            <person name="Babiker R."/>
            <person name="Drula E."/>
            <person name="Ayuso-Fernandez I."/>
            <person name="Pacheco R."/>
            <person name="Padilla G."/>
            <person name="Ferreira P."/>
            <person name="Barriuso J."/>
            <person name="Kellner H."/>
            <person name="Castanera R."/>
            <person name="Alfaro M."/>
            <person name="Ramirez L."/>
            <person name="Pisabarro A.G."/>
            <person name="Kuo A."/>
            <person name="Tritt A."/>
            <person name="Lipzen A."/>
            <person name="He G."/>
            <person name="Yan M."/>
            <person name="Ng V."/>
            <person name="Cullen D."/>
            <person name="Martin F."/>
            <person name="Rosso M.-N."/>
            <person name="Henrissat B."/>
            <person name="Hibbett D."/>
            <person name="Martinez A.T."/>
            <person name="Grigoriev I.V."/>
        </authorList>
    </citation>
    <scope>NUCLEOTIDE SEQUENCE</scope>
    <source>
        <strain evidence="1">CIRM-BRFM 674</strain>
    </source>
</reference>